<feature type="region of interest" description="Disordered" evidence="1">
    <location>
        <begin position="92"/>
        <end position="114"/>
    </location>
</feature>
<evidence type="ECO:0000256" key="1">
    <source>
        <dbReference type="SAM" id="MobiDB-lite"/>
    </source>
</evidence>
<dbReference type="AlphaFoldDB" id="A0A7R9J8P2"/>
<protein>
    <submittedName>
        <fullName evidence="2">(California timema) hypothetical protein</fullName>
    </submittedName>
</protein>
<organism evidence="2">
    <name type="scientific">Timema californicum</name>
    <name type="common">California timema</name>
    <name type="synonym">Walking stick</name>
    <dbReference type="NCBI Taxonomy" id="61474"/>
    <lineage>
        <taxon>Eukaryota</taxon>
        <taxon>Metazoa</taxon>
        <taxon>Ecdysozoa</taxon>
        <taxon>Arthropoda</taxon>
        <taxon>Hexapoda</taxon>
        <taxon>Insecta</taxon>
        <taxon>Pterygota</taxon>
        <taxon>Neoptera</taxon>
        <taxon>Polyneoptera</taxon>
        <taxon>Phasmatodea</taxon>
        <taxon>Timematodea</taxon>
        <taxon>Timematoidea</taxon>
        <taxon>Timematidae</taxon>
        <taxon>Timema</taxon>
    </lineage>
</organism>
<accession>A0A7R9J8P2</accession>
<gene>
    <name evidence="2" type="ORF">TCMB3V08_LOCUS7377</name>
</gene>
<feature type="compositionally biased region" description="Polar residues" evidence="1">
    <location>
        <begin position="286"/>
        <end position="309"/>
    </location>
</feature>
<feature type="region of interest" description="Disordered" evidence="1">
    <location>
        <begin position="286"/>
        <end position="315"/>
    </location>
</feature>
<proteinExistence type="predicted"/>
<feature type="compositionally biased region" description="Acidic residues" evidence="1">
    <location>
        <begin position="95"/>
        <end position="113"/>
    </location>
</feature>
<name>A0A7R9J8P2_TIMCA</name>
<feature type="compositionally biased region" description="Basic residues" evidence="1">
    <location>
        <begin position="1186"/>
        <end position="1198"/>
    </location>
</feature>
<feature type="region of interest" description="Disordered" evidence="1">
    <location>
        <begin position="1133"/>
        <end position="1198"/>
    </location>
</feature>
<dbReference type="EMBL" id="OE182612">
    <property type="protein sequence ID" value="CAD7574772.1"/>
    <property type="molecule type" value="Genomic_DNA"/>
</dbReference>
<sequence length="1198" mass="133520">MEPRFESHSPFIGSPVYYKSDVLAHSSTEDGQPFTSIMCQNLIRDLKRELNIGELNTKMLNTPRPERESKRQRKKTFNADFYYFPAANKSVVEEQQGDERDDDDTDEGMEDETVSTHKEAFMCFENALKWMERQPEFVGVYILAVKHLRYLEAGKRMTSSKQLRLFEMSQVASKASVAKVPLGGLTSPNQSNVSSQKIPLSLCSLPIMSHDLQEKGSSDSSSNKTYHSSSSTLSKDLIHAQETILQNELKNFCSQIPNQLEEAHALFSTERVDSATILTQMSHQVSESLNSQTITRQKMESTSSQSKQPHTAREESSSFWQASVLGNVPTLKVVLNRLANVPEPVTYPYSTNSVTTKKHHTTACTITSQESQDDNCQPWFVQAHTLCSKKELKMKVKAVSDSSKQTTPSNKMNSANENLIAELKRVSPNCIILTRCFARKLSCSAFFPETLLAFQSATMSSFSTSSPLFGCTAKRAQVEDDVLHDQVATVWGAGWVAGVTRVGVGSGRKGLEGCKEVGIEVREQEWWGLGLGEELSWKGPRLKGKNQIPPVLVGWLWQVERLALANDCTSDLGIRAGVMVTFRTATCPEDFWFHLDHPSSLFDPWRPAHSLPPTRTCRWDSPATPSSAGTSGEIVSPPGTRPSHGLMLDPQAWQEILEGAVFFLRSALETHSIPRLPDRLHRLSNLRSPPWSSPPHHTRCGMDLPLGFVRRPRTTSTRLGVLRSEIPQAHHRTPDLTHPSMSMESHKLLTHVKHVIRSSESEENLARRFFPTNTPWREVSQLTQVFEALVIIAACNGLYRRMTARLPLVRASVGTVRFPPNVLAGAIAILCGLQAVGPEKGLQFFLAIRAGTDQQAEARDCIPGCLGGSVSGTRASGSWMVPVDFSLTICAHLTGNWGGHAGRHVGPRKGQYITRRHHKSTIHKRQNPAGHYYELVALPQVTHRKSVHRHIRDTCQSQTQGSSCTLTSLHHCFTGLYLFYATLCNIISCVSSPITKDSGRMYYFPDKKADFVQHQSGGTSPSTRDAIQGMLSISCSGSSSTSKMPIKTRSKKRHYEMVDDAQELMDEVHRDDDFVYPSLDVSDGEEPLNKRSKKRNIDEAWNPSARIGRLVPRTDRPTRYIKKNQAIEKGLEAAAAKRANLPPPKRPYNKKKTSDTPVPSTSGTLPKKELPKGKKPKKGMATPKQRLGKLLKIKKMKF</sequence>
<evidence type="ECO:0000313" key="2">
    <source>
        <dbReference type="EMBL" id="CAD7574772.1"/>
    </source>
</evidence>
<feature type="region of interest" description="Disordered" evidence="1">
    <location>
        <begin position="616"/>
        <end position="642"/>
    </location>
</feature>
<reference evidence="2" key="1">
    <citation type="submission" date="2020-11" db="EMBL/GenBank/DDBJ databases">
        <authorList>
            <person name="Tran Van P."/>
        </authorList>
    </citation>
    <scope>NUCLEOTIDE SEQUENCE</scope>
</reference>
<feature type="compositionally biased region" description="Polar residues" evidence="1">
    <location>
        <begin position="1155"/>
        <end position="1164"/>
    </location>
</feature>